<keyword evidence="2" id="KW-1185">Reference proteome</keyword>
<dbReference type="RefSeq" id="WP_135571120.1">
    <property type="nucleotide sequence ID" value="NZ_RQFN01000021.1"/>
</dbReference>
<evidence type="ECO:0000313" key="1">
    <source>
        <dbReference type="EMBL" id="TGK94997.1"/>
    </source>
</evidence>
<accession>A0ABY2LL20</accession>
<dbReference type="EMBL" id="RQFO01000022">
    <property type="protein sequence ID" value="TGK94997.1"/>
    <property type="molecule type" value="Genomic_DNA"/>
</dbReference>
<evidence type="ECO:0008006" key="3">
    <source>
        <dbReference type="Google" id="ProtNLM"/>
    </source>
</evidence>
<reference evidence="2" key="1">
    <citation type="journal article" date="2019" name="PLoS Negl. Trop. Dis.">
        <title>Revisiting the worldwide diversity of Leptospira species in the environment.</title>
        <authorList>
            <person name="Vincent A.T."/>
            <person name="Schiettekatte O."/>
            <person name="Bourhy P."/>
            <person name="Veyrier F.J."/>
            <person name="Picardeau M."/>
        </authorList>
    </citation>
    <scope>NUCLEOTIDE SEQUENCE [LARGE SCALE GENOMIC DNA]</scope>
    <source>
        <strain evidence="2">201800278</strain>
    </source>
</reference>
<proteinExistence type="predicted"/>
<evidence type="ECO:0000313" key="2">
    <source>
        <dbReference type="Proteomes" id="UP000297465"/>
    </source>
</evidence>
<name>A0ABY2LL20_9LEPT</name>
<organism evidence="1 2">
    <name type="scientific">Leptospira montravelensis</name>
    <dbReference type="NCBI Taxonomy" id="2484961"/>
    <lineage>
        <taxon>Bacteria</taxon>
        <taxon>Pseudomonadati</taxon>
        <taxon>Spirochaetota</taxon>
        <taxon>Spirochaetia</taxon>
        <taxon>Leptospirales</taxon>
        <taxon>Leptospiraceae</taxon>
        <taxon>Leptospira</taxon>
    </lineage>
</organism>
<sequence length="306" mass="35988">MEYQSKVYIFAPIINASSEILKANKFLNIEIHQLDHRTGEKMLYDLYKRDRFYEFGYFLFRTGEKFYYLTQELDLPELEINDLNFPTNNPLWPNAYLQRSKIQINNLEFKKKILNTFSRGSIKFPEFNLVIKNPVNQSLNIIATIGNQAIGNLNGLFEIDNWDQLYSLENIKTSNLHDYINIAIDHLDKSFTNSDYFSFLSILIAFEVLFNNGKDQIRYTISRNVAVMLGENIEESKEIFKNMKFAYDIRSALVHNGKYKEEDVEKYLPILELYLKKTLKYLLINKISKDELIEKLTQLGFGNSLV</sequence>
<protein>
    <recommendedName>
        <fullName evidence="3">Apea-like HEPN domain-containing protein</fullName>
    </recommendedName>
</protein>
<dbReference type="Proteomes" id="UP000297465">
    <property type="component" value="Unassembled WGS sequence"/>
</dbReference>
<comment type="caution">
    <text evidence="1">The sequence shown here is derived from an EMBL/GenBank/DDBJ whole genome shotgun (WGS) entry which is preliminary data.</text>
</comment>
<gene>
    <name evidence="1" type="ORF">EHQ31_18715</name>
</gene>